<feature type="coiled-coil region" evidence="1">
    <location>
        <begin position="193"/>
        <end position="239"/>
    </location>
</feature>
<protein>
    <submittedName>
        <fullName evidence="3">Uncharacterized protein</fullName>
    </submittedName>
</protein>
<keyword evidence="1" id="KW-0175">Coiled coil</keyword>
<evidence type="ECO:0000313" key="4">
    <source>
        <dbReference type="Proteomes" id="UP000256970"/>
    </source>
</evidence>
<dbReference type="Pfam" id="PF14769">
    <property type="entry name" value="CLAMP"/>
    <property type="match status" value="1"/>
</dbReference>
<dbReference type="PANTHER" id="PTHR28457">
    <property type="entry name" value="COILED-COIL DOMAIN-CONTAINING PROTEIN 189"/>
    <property type="match status" value="1"/>
</dbReference>
<dbReference type="Proteomes" id="UP000256970">
    <property type="component" value="Unassembled WGS sequence"/>
</dbReference>
<dbReference type="PANTHER" id="PTHR28457:SF4">
    <property type="entry name" value="CRAL-TRIO DOMAIN-CONTAINING PROTEIN"/>
    <property type="match status" value="1"/>
</dbReference>
<dbReference type="STRING" id="3088.A0A383VGK3"/>
<reference evidence="3 4" key="1">
    <citation type="submission" date="2016-10" db="EMBL/GenBank/DDBJ databases">
        <authorList>
            <person name="Cai Z."/>
        </authorList>
    </citation>
    <scope>NUCLEOTIDE SEQUENCE [LARGE SCALE GENOMIC DNA]</scope>
</reference>
<keyword evidence="4" id="KW-1185">Reference proteome</keyword>
<organism evidence="3 4">
    <name type="scientific">Tetradesmus obliquus</name>
    <name type="common">Green alga</name>
    <name type="synonym">Acutodesmus obliquus</name>
    <dbReference type="NCBI Taxonomy" id="3088"/>
    <lineage>
        <taxon>Eukaryota</taxon>
        <taxon>Viridiplantae</taxon>
        <taxon>Chlorophyta</taxon>
        <taxon>core chlorophytes</taxon>
        <taxon>Chlorophyceae</taxon>
        <taxon>CS clade</taxon>
        <taxon>Sphaeropleales</taxon>
        <taxon>Scenedesmaceae</taxon>
        <taxon>Tetradesmus</taxon>
    </lineage>
</organism>
<dbReference type="EMBL" id="FNXT01000355">
    <property type="protein sequence ID" value="SZX63919.1"/>
    <property type="molecule type" value="Genomic_DNA"/>
</dbReference>
<evidence type="ECO:0000256" key="1">
    <source>
        <dbReference type="SAM" id="Coils"/>
    </source>
</evidence>
<dbReference type="InterPro" id="IPR032727">
    <property type="entry name" value="CLAMP"/>
</dbReference>
<proteinExistence type="predicted"/>
<sequence>MTADVATIPQLLLTSEQQEGYNQLKKTPTDATRSLAEALDLSEYKHDARSAITLDFAAAMLEQCHKLHLGSEQTAAVLSIGQQLLQGCADGRSREECQELLRSSLLQLCSAAPAVAAAAGSASSACLSPDAVSVLAASFTKGLLQHYSLYQLVFTRLQAHTQHQFHLPVESAVAPPALEQALPEADWQAHLAAEQAQAAAEAAAAEAAAAAAREAEEAARVAQRQAEEAAARQEQLQRKPQTLVEAVDKLVALRLEDIQQTLSAGYAAKAAALMSRVAQMEQQQQQQQVSQQTAPPHK</sequence>
<evidence type="ECO:0000313" key="3">
    <source>
        <dbReference type="EMBL" id="SZX63919.1"/>
    </source>
</evidence>
<gene>
    <name evidence="3" type="ORF">BQ4739_LOCUS4458</name>
</gene>
<name>A0A383VGK3_TETOB</name>
<accession>A0A383VGK3</accession>
<evidence type="ECO:0000256" key="2">
    <source>
        <dbReference type="SAM" id="MobiDB-lite"/>
    </source>
</evidence>
<feature type="compositionally biased region" description="Low complexity" evidence="2">
    <location>
        <begin position="279"/>
        <end position="292"/>
    </location>
</feature>
<dbReference type="AlphaFoldDB" id="A0A383VGK3"/>
<feature type="region of interest" description="Disordered" evidence="2">
    <location>
        <begin position="279"/>
        <end position="298"/>
    </location>
</feature>